<dbReference type="Proteomes" id="UP000008312">
    <property type="component" value="Unassembled WGS sequence"/>
</dbReference>
<evidence type="ECO:0000313" key="2">
    <source>
        <dbReference type="EMBL" id="CBK20976.2"/>
    </source>
</evidence>
<dbReference type="GO" id="GO:0006914">
    <property type="term" value="P:autophagy"/>
    <property type="evidence" value="ECO:0007669"/>
    <property type="project" value="TreeGrafter"/>
</dbReference>
<dbReference type="OrthoDB" id="5325112at2759"/>
<protein>
    <submittedName>
        <fullName evidence="2">Uncharacterized protein</fullName>
    </submittedName>
</protein>
<dbReference type="GO" id="GO:0034058">
    <property type="term" value="P:endosomal vesicle fusion"/>
    <property type="evidence" value="ECO:0007669"/>
    <property type="project" value="TreeGrafter"/>
</dbReference>
<dbReference type="PANTHER" id="PTHR12894">
    <property type="entry name" value="CNH DOMAIN CONTAINING"/>
    <property type="match status" value="1"/>
</dbReference>
<keyword evidence="3" id="KW-1185">Reference proteome</keyword>
<dbReference type="GO" id="GO:0005737">
    <property type="term" value="C:cytoplasm"/>
    <property type="evidence" value="ECO:0007669"/>
    <property type="project" value="TreeGrafter"/>
</dbReference>
<feature type="region of interest" description="Disordered" evidence="1">
    <location>
        <begin position="485"/>
        <end position="509"/>
    </location>
</feature>
<dbReference type="PANTHER" id="PTHR12894:SF27">
    <property type="entry name" value="TRANSFORMING GROWTH FACTOR-BETA RECEPTOR-ASSOCIATED PROTEIN 1"/>
    <property type="match status" value="1"/>
</dbReference>
<dbReference type="GO" id="GO:0016020">
    <property type="term" value="C:membrane"/>
    <property type="evidence" value="ECO:0007669"/>
    <property type="project" value="TreeGrafter"/>
</dbReference>
<name>D8LXI1_BLAHO</name>
<dbReference type="AlphaFoldDB" id="D8LXI1"/>
<dbReference type="EMBL" id="FN668639">
    <property type="protein sequence ID" value="CBK20976.2"/>
    <property type="molecule type" value="Genomic_DNA"/>
</dbReference>
<dbReference type="InParanoid" id="D8LXI1"/>
<evidence type="ECO:0000313" key="3">
    <source>
        <dbReference type="Proteomes" id="UP000008312"/>
    </source>
</evidence>
<gene>
    <name evidence="2" type="ORF">GSBLH_T00007004001</name>
</gene>
<evidence type="ECO:0000256" key="1">
    <source>
        <dbReference type="SAM" id="MobiDB-lite"/>
    </source>
</evidence>
<reference evidence="2" key="1">
    <citation type="submission" date="2010-02" db="EMBL/GenBank/DDBJ databases">
        <title>Sequencing and annotation of the Blastocystis hominis genome.</title>
        <authorList>
            <person name="Wincker P."/>
        </authorList>
    </citation>
    <scope>NUCLEOTIDE SEQUENCE</scope>
    <source>
        <strain evidence="2">Singapore isolate B</strain>
    </source>
</reference>
<proteinExistence type="predicted"/>
<dbReference type="InterPro" id="IPR032914">
    <property type="entry name" value="Vam6/VPS39/TRAP1"/>
</dbReference>
<accession>D8LXI1</accession>
<sequence>MGWLDSSLFVGCRIAYYIQDVETCAITKSVLTKCVKSKTCMLSISLTAHPQVLLLDSDNTIRILDKQGMPLFPEDSLLRITTQPTQLLALFPYCFVLVSNYLYVYNLVDLRRIQRIPLQGRFAIVPNDDFAASPFLFYSSHNVYQLGLLAPEDQIQFLTQQNPPLYDQALSVAINHDLDSDVVHQLHFDAALFFFAQSRFDEAIQHFQDSCCSVEDVLFLYKDLQFSPPPASTRAIAVPLMSVAARRHAYEALVRYLRHVREAMPASNETLTRVDTALVFALIALQAADELKAFLLGANYCDVALIEERLVQSIKTAMTEKSRLVFTFTLLYLFEGKQQFKRAVEVVLFQMQQYREASPERSQLLRILTHVLFGLEAIDEDLVFKCSEKIYEEDPALVLRCFVDDKGVIGHLNIYHTAQHLRALTRREPSAYRRNALPIQYLRVVTPHIPAGTGALRLPEDHNLAQILALLYIETINEAEEVCRQNEGPREHKQEEEEHEEVSRPIQNEEVSRQNIADPAVIAQYTAELRALLRRNASYDPAKLLDALPAGKMLEERCIVLSRLHEHEQALTILLYSLRNVETAFRYCAEVCELPDSRDYRVYHALVHVMLHPPAGSDVDYKDEVFAVLDRFHDHLDAEFVLDEFPEDTPFQLLYPFTVQAVNASTESMYNTRMKFNLTMSDYAEAGERGRDEA</sequence>
<feature type="compositionally biased region" description="Basic and acidic residues" evidence="1">
    <location>
        <begin position="485"/>
        <end position="496"/>
    </location>
</feature>
<organism evidence="2">
    <name type="scientific">Blastocystis hominis</name>
    <dbReference type="NCBI Taxonomy" id="12968"/>
    <lineage>
        <taxon>Eukaryota</taxon>
        <taxon>Sar</taxon>
        <taxon>Stramenopiles</taxon>
        <taxon>Bigyra</taxon>
        <taxon>Opalozoa</taxon>
        <taxon>Opalinata</taxon>
        <taxon>Blastocystidae</taxon>
        <taxon>Blastocystis</taxon>
    </lineage>
</organism>
<dbReference type="GeneID" id="24923128"/>
<dbReference type="RefSeq" id="XP_012895024.1">
    <property type="nucleotide sequence ID" value="XM_013039570.1"/>
</dbReference>